<dbReference type="SUPFAM" id="SSF52540">
    <property type="entry name" value="P-loop containing nucleoside triphosphate hydrolases"/>
    <property type="match status" value="1"/>
</dbReference>
<dbReference type="InterPro" id="IPR027417">
    <property type="entry name" value="P-loop_NTPase"/>
</dbReference>
<evidence type="ECO:0000256" key="2">
    <source>
        <dbReference type="ARBA" id="ARBA00011322"/>
    </source>
</evidence>
<evidence type="ECO:0000256" key="1">
    <source>
        <dbReference type="ARBA" id="ARBA00006930"/>
    </source>
</evidence>
<evidence type="ECO:0000313" key="6">
    <source>
        <dbReference type="Proteomes" id="UP000649573"/>
    </source>
</evidence>
<name>A0ABQ2UPJ4_9PSEU</name>
<evidence type="ECO:0000313" key="5">
    <source>
        <dbReference type="EMBL" id="GGU47636.1"/>
    </source>
</evidence>
<organism evidence="5 6">
    <name type="scientific">Lentzea flava</name>
    <dbReference type="NCBI Taxonomy" id="103732"/>
    <lineage>
        <taxon>Bacteria</taxon>
        <taxon>Bacillati</taxon>
        <taxon>Actinomycetota</taxon>
        <taxon>Actinomycetes</taxon>
        <taxon>Pseudonocardiales</taxon>
        <taxon>Pseudonocardiaceae</taxon>
        <taxon>Lentzea</taxon>
    </lineage>
</organism>
<reference evidence="6" key="1">
    <citation type="journal article" date="2019" name="Int. J. Syst. Evol. Microbiol.">
        <title>The Global Catalogue of Microorganisms (GCM) 10K type strain sequencing project: providing services to taxonomists for standard genome sequencing and annotation.</title>
        <authorList>
            <consortium name="The Broad Institute Genomics Platform"/>
            <consortium name="The Broad Institute Genome Sequencing Center for Infectious Disease"/>
            <person name="Wu L."/>
            <person name="Ma J."/>
        </authorList>
    </citation>
    <scope>NUCLEOTIDE SEQUENCE [LARGE SCALE GENOMIC DNA]</scope>
    <source>
        <strain evidence="6">JCM 3296</strain>
    </source>
</reference>
<keyword evidence="6" id="KW-1185">Reference proteome</keyword>
<sequence>MSIQVRAIHLYSKDADTRTIEFKVGQLNVITGASKTGKSSVLDIIDYCLASSGCSIPTGTIRDNVVMFALELATEQGTVVTARKPPANGKKTTTTMYVGFRETTDTAPRLANLEPNSDIRGARSFLSKIAGIEENLTDPGEGTRERFAATIRHALYFVLQAQEEIANPELLFHSQGEQFIPQSIRDVLPYFLGVVDPEYVVKQAELRVAERRLRTLRRSQSDFQVEPEITPRMTALIREAQSVGLASRAGEVPTIYSEAIAFLAELTRAESSAPAEEGVDDSGGRLEELFSERARLRDDLALIRSESTNLRNLLSAHFGFNEQVAEHGARLRSVELLRISDGGVIDQNRCPVCASELAEPTTSVSDLLSELRSVEREIGQVRQNVPGIQTVIAENEDRIREIDERLRRNQQEIDAVVASQDLLQRSRDDAIQRAMIRGRISLYLEGASQAVDTNILADEINSLIATIEVLQFEIDAEQVQDRLASAVSRISTELHRLAQQIELEHSDSPVRLDTKRLTVVFDTPSGPRELNQIGSGENWLGYHVATLVAMHRFFIQQRRPVPRFLVLDQPSQVYFPPDRRPDEAEMADEDRAALSKMLGIVRDLIEEADGAFQAIVLDHADLDTDWFQDAVVERWRDGKKLVPVDWIEGN</sequence>
<dbReference type="PANTHER" id="PTHR32114">
    <property type="entry name" value="ABC TRANSPORTER ABCH.3"/>
    <property type="match status" value="1"/>
</dbReference>
<feature type="coiled-coil region" evidence="4">
    <location>
        <begin position="364"/>
        <end position="412"/>
    </location>
</feature>
<comment type="similarity">
    <text evidence="1">Belongs to the SMC family. SbcC subfamily.</text>
</comment>
<dbReference type="InterPro" id="IPR022205">
    <property type="entry name" value="DUF3732"/>
</dbReference>
<comment type="subunit">
    <text evidence="2">Heterodimer of SbcC and SbcD.</text>
</comment>
<dbReference type="RefSeq" id="WP_189255711.1">
    <property type="nucleotide sequence ID" value="NZ_BMRE01000019.1"/>
</dbReference>
<dbReference type="Gene3D" id="3.40.50.300">
    <property type="entry name" value="P-loop containing nucleotide triphosphate hydrolases"/>
    <property type="match status" value="1"/>
</dbReference>
<dbReference type="Pfam" id="PF12532">
    <property type="entry name" value="DUF3732"/>
    <property type="match status" value="1"/>
</dbReference>
<gene>
    <name evidence="5" type="primary">yme</name>
    <name evidence="5" type="ORF">GCM10010178_45510</name>
</gene>
<accession>A0ABQ2UPJ4</accession>
<dbReference type="Proteomes" id="UP000649573">
    <property type="component" value="Unassembled WGS sequence"/>
</dbReference>
<dbReference type="EMBL" id="BMRE01000019">
    <property type="protein sequence ID" value="GGU47636.1"/>
    <property type="molecule type" value="Genomic_DNA"/>
</dbReference>
<comment type="caution">
    <text evidence="5">The sequence shown here is derived from an EMBL/GenBank/DDBJ whole genome shotgun (WGS) entry which is preliminary data.</text>
</comment>
<evidence type="ECO:0000256" key="4">
    <source>
        <dbReference type="SAM" id="Coils"/>
    </source>
</evidence>
<proteinExistence type="inferred from homology"/>
<protein>
    <recommendedName>
        <fullName evidence="3">Nuclease SbcCD subunit C</fullName>
    </recommendedName>
</protein>
<evidence type="ECO:0000256" key="3">
    <source>
        <dbReference type="ARBA" id="ARBA00013368"/>
    </source>
</evidence>
<dbReference type="PANTHER" id="PTHR32114:SF2">
    <property type="entry name" value="ABC TRANSPORTER ABCH.3"/>
    <property type="match status" value="1"/>
</dbReference>
<keyword evidence="4" id="KW-0175">Coiled coil</keyword>